<dbReference type="SUPFAM" id="SSF46894">
    <property type="entry name" value="C-terminal effector domain of the bipartite response regulators"/>
    <property type="match status" value="1"/>
</dbReference>
<evidence type="ECO:0000256" key="4">
    <source>
        <dbReference type="PROSITE-ProRule" id="PRU00169"/>
    </source>
</evidence>
<dbReference type="RefSeq" id="WP_101262457.1">
    <property type="nucleotide sequence ID" value="NZ_MVDD01000014.1"/>
</dbReference>
<name>A0A2N3HTP8_9BACT</name>
<dbReference type="EMBL" id="MVDD01000014">
    <property type="protein sequence ID" value="PKQ61417.1"/>
    <property type="molecule type" value="Genomic_DNA"/>
</dbReference>
<dbReference type="SUPFAM" id="SSF52172">
    <property type="entry name" value="CheY-like"/>
    <property type="match status" value="1"/>
</dbReference>
<dbReference type="PROSITE" id="PS50043">
    <property type="entry name" value="HTH_LUXR_2"/>
    <property type="match status" value="1"/>
</dbReference>
<comment type="caution">
    <text evidence="7">The sequence shown here is derived from an EMBL/GenBank/DDBJ whole genome shotgun (WGS) entry which is preliminary data.</text>
</comment>
<dbReference type="Pfam" id="PF00196">
    <property type="entry name" value="GerE"/>
    <property type="match status" value="1"/>
</dbReference>
<dbReference type="SMART" id="SM00421">
    <property type="entry name" value="HTH_LUXR"/>
    <property type="match status" value="1"/>
</dbReference>
<feature type="domain" description="Response regulatory" evidence="6">
    <location>
        <begin position="5"/>
        <end position="115"/>
    </location>
</feature>
<dbReference type="InterPro" id="IPR011006">
    <property type="entry name" value="CheY-like_superfamily"/>
</dbReference>
<evidence type="ECO:0000256" key="1">
    <source>
        <dbReference type="ARBA" id="ARBA00023015"/>
    </source>
</evidence>
<keyword evidence="1" id="KW-0805">Transcription regulation</keyword>
<keyword evidence="2" id="KW-0238">DNA-binding</keyword>
<organism evidence="7 8">
    <name type="scientific">Labilibaculum filiforme</name>
    <dbReference type="NCBI Taxonomy" id="1940526"/>
    <lineage>
        <taxon>Bacteria</taxon>
        <taxon>Pseudomonadati</taxon>
        <taxon>Bacteroidota</taxon>
        <taxon>Bacteroidia</taxon>
        <taxon>Marinilabiliales</taxon>
        <taxon>Marinifilaceae</taxon>
        <taxon>Labilibaculum</taxon>
    </lineage>
</organism>
<keyword evidence="8" id="KW-1185">Reference proteome</keyword>
<dbReference type="InterPro" id="IPR000792">
    <property type="entry name" value="Tscrpt_reg_LuxR_C"/>
</dbReference>
<keyword evidence="3" id="KW-0804">Transcription</keyword>
<evidence type="ECO:0000259" key="6">
    <source>
        <dbReference type="PROSITE" id="PS50110"/>
    </source>
</evidence>
<dbReference type="Gene3D" id="3.40.50.2300">
    <property type="match status" value="1"/>
</dbReference>
<dbReference type="InterPro" id="IPR001789">
    <property type="entry name" value="Sig_transdc_resp-reg_receiver"/>
</dbReference>
<dbReference type="AlphaFoldDB" id="A0A2N3HTP8"/>
<evidence type="ECO:0000256" key="3">
    <source>
        <dbReference type="ARBA" id="ARBA00023163"/>
    </source>
</evidence>
<dbReference type="PRINTS" id="PR00038">
    <property type="entry name" value="HTHLUXR"/>
</dbReference>
<protein>
    <recommendedName>
        <fullName evidence="9">DNA-binding response regulator</fullName>
    </recommendedName>
</protein>
<dbReference type="OrthoDB" id="9797341at2"/>
<dbReference type="InterPro" id="IPR036388">
    <property type="entry name" value="WH-like_DNA-bd_sf"/>
</dbReference>
<comment type="caution">
    <text evidence="4">Lacks conserved residue(s) required for the propagation of feature annotation.</text>
</comment>
<dbReference type="GO" id="GO:0003677">
    <property type="term" value="F:DNA binding"/>
    <property type="evidence" value="ECO:0007669"/>
    <property type="project" value="UniProtKB-KW"/>
</dbReference>
<dbReference type="PROSITE" id="PS00622">
    <property type="entry name" value="HTH_LUXR_1"/>
    <property type="match status" value="1"/>
</dbReference>
<evidence type="ECO:0000259" key="5">
    <source>
        <dbReference type="PROSITE" id="PS50043"/>
    </source>
</evidence>
<dbReference type="Gene3D" id="1.10.10.10">
    <property type="entry name" value="Winged helix-like DNA-binding domain superfamily/Winged helix DNA-binding domain"/>
    <property type="match status" value="1"/>
</dbReference>
<proteinExistence type="predicted"/>
<dbReference type="Proteomes" id="UP000233535">
    <property type="component" value="Unassembled WGS sequence"/>
</dbReference>
<sequence>MARSTILIAENSCIIRKGLRSILQNLENSEVIQLIDDKEDVCKIVTKSKPDILIINPNMLPGDCLDVKKELFATNKLSLVLISDKKNIEKELKADAYINYSDGQNAILDKLQEILNKKNKSVHADKSSETISSREKNILKHIALGLTNKEIADQLFISIHTVVTHRKNITQKLGIKSVSGLTVYAILHNLISMDEVK</sequence>
<reference evidence="7 8" key="1">
    <citation type="journal article" date="2017" name="Front. Microbiol.">
        <title>Labilibaculum manganireducens gen. nov., sp. nov. and Labilibaculum filiforme sp. nov., Novel Bacteroidetes Isolated from Subsurface Sediments of the Baltic Sea.</title>
        <authorList>
            <person name="Vandieken V."/>
            <person name="Marshall I.P."/>
            <person name="Niemann H."/>
            <person name="Engelen B."/>
            <person name="Cypionka H."/>
        </authorList>
    </citation>
    <scope>NUCLEOTIDE SEQUENCE [LARGE SCALE GENOMIC DNA]</scope>
    <source>
        <strain evidence="7 8">59.16B</strain>
    </source>
</reference>
<accession>A0A2N3HTP8</accession>
<gene>
    <name evidence="7" type="ORF">BZG02_15805</name>
</gene>
<evidence type="ECO:0000256" key="2">
    <source>
        <dbReference type="ARBA" id="ARBA00023125"/>
    </source>
</evidence>
<dbReference type="GO" id="GO:0006355">
    <property type="term" value="P:regulation of DNA-templated transcription"/>
    <property type="evidence" value="ECO:0007669"/>
    <property type="project" value="InterPro"/>
</dbReference>
<evidence type="ECO:0008006" key="9">
    <source>
        <dbReference type="Google" id="ProtNLM"/>
    </source>
</evidence>
<dbReference type="CDD" id="cd06170">
    <property type="entry name" value="LuxR_C_like"/>
    <property type="match status" value="1"/>
</dbReference>
<dbReference type="InterPro" id="IPR016032">
    <property type="entry name" value="Sig_transdc_resp-reg_C-effctor"/>
</dbReference>
<dbReference type="PROSITE" id="PS50110">
    <property type="entry name" value="RESPONSE_REGULATORY"/>
    <property type="match status" value="1"/>
</dbReference>
<evidence type="ECO:0000313" key="8">
    <source>
        <dbReference type="Proteomes" id="UP000233535"/>
    </source>
</evidence>
<dbReference type="GO" id="GO:0000160">
    <property type="term" value="P:phosphorelay signal transduction system"/>
    <property type="evidence" value="ECO:0007669"/>
    <property type="project" value="InterPro"/>
</dbReference>
<dbReference type="PANTHER" id="PTHR44688:SF16">
    <property type="entry name" value="DNA-BINDING TRANSCRIPTIONAL ACTIVATOR DEVR_DOSR"/>
    <property type="match status" value="1"/>
</dbReference>
<evidence type="ECO:0000313" key="7">
    <source>
        <dbReference type="EMBL" id="PKQ61417.1"/>
    </source>
</evidence>
<dbReference type="PANTHER" id="PTHR44688">
    <property type="entry name" value="DNA-BINDING TRANSCRIPTIONAL ACTIVATOR DEVR_DOSR"/>
    <property type="match status" value="1"/>
</dbReference>
<feature type="domain" description="HTH luxR-type" evidence="5">
    <location>
        <begin position="124"/>
        <end position="189"/>
    </location>
</feature>